<organism evidence="1 2">
    <name type="scientific">Embleya hyalina</name>
    <dbReference type="NCBI Taxonomy" id="516124"/>
    <lineage>
        <taxon>Bacteria</taxon>
        <taxon>Bacillati</taxon>
        <taxon>Actinomycetota</taxon>
        <taxon>Actinomycetes</taxon>
        <taxon>Kitasatosporales</taxon>
        <taxon>Streptomycetaceae</taxon>
        <taxon>Embleya</taxon>
    </lineage>
</organism>
<protein>
    <submittedName>
        <fullName evidence="1">Uncharacterized protein</fullName>
    </submittedName>
</protein>
<dbReference type="Proteomes" id="UP000286931">
    <property type="component" value="Unassembled WGS sequence"/>
</dbReference>
<gene>
    <name evidence="1" type="ORF">EHYA_06681</name>
</gene>
<reference evidence="1 2" key="1">
    <citation type="submission" date="2018-12" db="EMBL/GenBank/DDBJ databases">
        <title>Draft genome sequence of Embleya hyalina NBRC 13850T.</title>
        <authorList>
            <person name="Komaki H."/>
            <person name="Hosoyama A."/>
            <person name="Kimura A."/>
            <person name="Ichikawa N."/>
            <person name="Tamura T."/>
        </authorList>
    </citation>
    <scope>NUCLEOTIDE SEQUENCE [LARGE SCALE GENOMIC DNA]</scope>
    <source>
        <strain evidence="1 2">NBRC 13850</strain>
    </source>
</reference>
<keyword evidence="2" id="KW-1185">Reference proteome</keyword>
<evidence type="ECO:0000313" key="2">
    <source>
        <dbReference type="Proteomes" id="UP000286931"/>
    </source>
</evidence>
<evidence type="ECO:0000313" key="1">
    <source>
        <dbReference type="EMBL" id="GCD98969.1"/>
    </source>
</evidence>
<proteinExistence type="predicted"/>
<sequence length="43" mass="4767">MNPMRGWTSKALIFSISDDGNQSVSIVRPGLFSAECFRRHAAL</sequence>
<name>A0A401YWK8_9ACTN</name>
<dbReference type="EMBL" id="BIFH01000030">
    <property type="protein sequence ID" value="GCD98969.1"/>
    <property type="molecule type" value="Genomic_DNA"/>
</dbReference>
<accession>A0A401YWK8</accession>
<dbReference type="AlphaFoldDB" id="A0A401YWK8"/>
<comment type="caution">
    <text evidence="1">The sequence shown here is derived from an EMBL/GenBank/DDBJ whole genome shotgun (WGS) entry which is preliminary data.</text>
</comment>